<dbReference type="PANTHER" id="PTHR47659:SF7">
    <property type="entry name" value="FUNGAL TRANSCRIPTIONAL REGULATORY PROTEIN, N-TERMINAL DOMAIN-CONTAINING PROTEIN"/>
    <property type="match status" value="1"/>
</dbReference>
<dbReference type="Pfam" id="PF00172">
    <property type="entry name" value="Zn_clus"/>
    <property type="match status" value="1"/>
</dbReference>
<dbReference type="PROSITE" id="PS50112">
    <property type="entry name" value="PAS"/>
    <property type="match status" value="1"/>
</dbReference>
<dbReference type="Gene3D" id="4.10.240.10">
    <property type="entry name" value="Zn(2)-C6 fungal-type DNA-binding domain"/>
    <property type="match status" value="1"/>
</dbReference>
<dbReference type="InterPro" id="IPR035965">
    <property type="entry name" value="PAS-like_dom_sf"/>
</dbReference>
<evidence type="ECO:0000313" key="6">
    <source>
        <dbReference type="EMBL" id="PRP86801.1"/>
    </source>
</evidence>
<dbReference type="InterPro" id="IPR036864">
    <property type="entry name" value="Zn2-C6_fun-type_DNA-bd_sf"/>
</dbReference>
<protein>
    <recommendedName>
        <fullName evidence="8">Zn(2)-C6 fungal-type domain-containing protein</fullName>
    </recommendedName>
</protein>
<dbReference type="Proteomes" id="UP000241769">
    <property type="component" value="Unassembled WGS sequence"/>
</dbReference>
<keyword evidence="2" id="KW-0539">Nucleus</keyword>
<dbReference type="SMART" id="SM00066">
    <property type="entry name" value="GAL4"/>
    <property type="match status" value="1"/>
</dbReference>
<evidence type="ECO:0000256" key="2">
    <source>
        <dbReference type="ARBA" id="ARBA00023242"/>
    </source>
</evidence>
<dbReference type="SUPFAM" id="SSF55785">
    <property type="entry name" value="PYP-like sensor domain (PAS domain)"/>
    <property type="match status" value="1"/>
</dbReference>
<dbReference type="AlphaFoldDB" id="A0A2P6NS72"/>
<feature type="compositionally biased region" description="Acidic residues" evidence="3">
    <location>
        <begin position="56"/>
        <end position="66"/>
    </location>
</feature>
<dbReference type="EMBL" id="MDYQ01000026">
    <property type="protein sequence ID" value="PRP86801.1"/>
    <property type="molecule type" value="Genomic_DNA"/>
</dbReference>
<evidence type="ECO:0000313" key="7">
    <source>
        <dbReference type="Proteomes" id="UP000241769"/>
    </source>
</evidence>
<dbReference type="InterPro" id="IPR001138">
    <property type="entry name" value="Zn2Cys6_DnaBD"/>
</dbReference>
<dbReference type="GO" id="GO:0008270">
    <property type="term" value="F:zinc ion binding"/>
    <property type="evidence" value="ECO:0007669"/>
    <property type="project" value="InterPro"/>
</dbReference>
<dbReference type="OrthoDB" id="1555531at2759"/>
<feature type="compositionally biased region" description="Low complexity" evidence="3">
    <location>
        <begin position="117"/>
        <end position="134"/>
    </location>
</feature>
<dbReference type="CDD" id="cd00067">
    <property type="entry name" value="GAL4"/>
    <property type="match status" value="1"/>
</dbReference>
<dbReference type="InterPro" id="IPR050335">
    <property type="entry name" value="ERT1_acuK_gluconeogen_tf"/>
</dbReference>
<name>A0A2P6NS72_9EUKA</name>
<feature type="domain" description="Zn(2)-C6 fungal-type" evidence="4">
    <location>
        <begin position="12"/>
        <end position="41"/>
    </location>
</feature>
<keyword evidence="1" id="KW-0479">Metal-binding</keyword>
<dbReference type="InParanoid" id="A0A2P6NS72"/>
<dbReference type="PROSITE" id="PS00463">
    <property type="entry name" value="ZN2_CY6_FUNGAL_1"/>
    <property type="match status" value="1"/>
</dbReference>
<dbReference type="CDD" id="cd00130">
    <property type="entry name" value="PAS"/>
    <property type="match status" value="1"/>
</dbReference>
<evidence type="ECO:0000256" key="3">
    <source>
        <dbReference type="SAM" id="MobiDB-lite"/>
    </source>
</evidence>
<dbReference type="Gene3D" id="3.30.450.20">
    <property type="entry name" value="PAS domain"/>
    <property type="match status" value="1"/>
</dbReference>
<dbReference type="SUPFAM" id="SSF57701">
    <property type="entry name" value="Zn2/Cys6 DNA-binding domain"/>
    <property type="match status" value="1"/>
</dbReference>
<comment type="caution">
    <text evidence="6">The sequence shown here is derived from an EMBL/GenBank/DDBJ whole genome shotgun (WGS) entry which is preliminary data.</text>
</comment>
<sequence>MHKRKANRVHRACFSCRKRKQGCDEQRPCKRCTEKGIECTEAEGPRKRRGDNRGSDEEDIFSDEELSGSHEDGCVSSSEEGEDSGVEAMDSSESADEQPSVVHRRGSHPSIIMRTRSLSTCSMPPSSSPQDSPIPGTPNLSGQESEGEDLPTKHSPHLALLLPFLSSHMDEYSSSESCHSCSEDEEEHDLLTLAKSLKGEDFPFLNSGFQDDHDGLYRDMWFQFLGRAKQDDSLVKEFQKVKGVWADIMRSLRSLQWSKLQTSLIEIEDHLSSASDGEGPAVVYWSSGGRIQYSNQAFSKLVGFSSEELRQCDQRRMISVHNLFHPEDSVRISQKQLDLQLQNREDEGCYYQTKTRLITKMRREVVVNTSISNVRDSYGMPLLTVAHFSTCGPDVKSL</sequence>
<reference evidence="6 7" key="1">
    <citation type="journal article" date="2018" name="Genome Biol. Evol.">
        <title>Multiple Roots of Fruiting Body Formation in Amoebozoa.</title>
        <authorList>
            <person name="Hillmann F."/>
            <person name="Forbes G."/>
            <person name="Novohradska S."/>
            <person name="Ferling I."/>
            <person name="Riege K."/>
            <person name="Groth M."/>
            <person name="Westermann M."/>
            <person name="Marz M."/>
            <person name="Spaller T."/>
            <person name="Winckler T."/>
            <person name="Schaap P."/>
            <person name="Glockner G."/>
        </authorList>
    </citation>
    <scope>NUCLEOTIDE SEQUENCE [LARGE SCALE GENOMIC DNA]</scope>
    <source>
        <strain evidence="6 7">Jena</strain>
    </source>
</reference>
<evidence type="ECO:0008006" key="8">
    <source>
        <dbReference type="Google" id="ProtNLM"/>
    </source>
</evidence>
<evidence type="ECO:0000259" key="5">
    <source>
        <dbReference type="PROSITE" id="PS50112"/>
    </source>
</evidence>
<dbReference type="PANTHER" id="PTHR47659">
    <property type="entry name" value="ZN(II)2CYS6 TRANSCRIPTION FACTOR (EUROFUNG)-RELATED"/>
    <property type="match status" value="1"/>
</dbReference>
<feature type="domain" description="PAS" evidence="5">
    <location>
        <begin position="267"/>
        <end position="344"/>
    </location>
</feature>
<dbReference type="NCBIfam" id="TIGR00229">
    <property type="entry name" value="sensory_box"/>
    <property type="match status" value="1"/>
</dbReference>
<organism evidence="6 7">
    <name type="scientific">Planoprotostelium fungivorum</name>
    <dbReference type="NCBI Taxonomy" id="1890364"/>
    <lineage>
        <taxon>Eukaryota</taxon>
        <taxon>Amoebozoa</taxon>
        <taxon>Evosea</taxon>
        <taxon>Variosea</taxon>
        <taxon>Cavosteliida</taxon>
        <taxon>Cavosteliaceae</taxon>
        <taxon>Planoprotostelium</taxon>
    </lineage>
</organism>
<dbReference type="GO" id="GO:0000981">
    <property type="term" value="F:DNA-binding transcription factor activity, RNA polymerase II-specific"/>
    <property type="evidence" value="ECO:0007669"/>
    <property type="project" value="InterPro"/>
</dbReference>
<accession>A0A2P6NS72</accession>
<evidence type="ECO:0000256" key="1">
    <source>
        <dbReference type="ARBA" id="ARBA00022723"/>
    </source>
</evidence>
<dbReference type="InterPro" id="IPR000014">
    <property type="entry name" value="PAS"/>
</dbReference>
<proteinExistence type="predicted"/>
<evidence type="ECO:0000259" key="4">
    <source>
        <dbReference type="PROSITE" id="PS50048"/>
    </source>
</evidence>
<gene>
    <name evidence="6" type="ORF">PROFUN_05018</name>
</gene>
<dbReference type="PROSITE" id="PS50048">
    <property type="entry name" value="ZN2_CY6_FUNGAL_2"/>
    <property type="match status" value="1"/>
</dbReference>
<keyword evidence="7" id="KW-1185">Reference proteome</keyword>
<feature type="region of interest" description="Disordered" evidence="3">
    <location>
        <begin position="40"/>
        <end position="154"/>
    </location>
</feature>